<evidence type="ECO:0000313" key="2">
    <source>
        <dbReference type="EMBL" id="RAR13714.1"/>
    </source>
</evidence>
<feature type="transmembrane region" description="Helical" evidence="1">
    <location>
        <begin position="196"/>
        <end position="216"/>
    </location>
</feature>
<organism evidence="2 3">
    <name type="scientific">Stemphylium lycopersici</name>
    <name type="common">Tomato gray leaf spot disease fungus</name>
    <name type="synonym">Thyrospora lycopersici</name>
    <dbReference type="NCBI Taxonomy" id="183478"/>
    <lineage>
        <taxon>Eukaryota</taxon>
        <taxon>Fungi</taxon>
        <taxon>Dikarya</taxon>
        <taxon>Ascomycota</taxon>
        <taxon>Pezizomycotina</taxon>
        <taxon>Dothideomycetes</taxon>
        <taxon>Pleosporomycetidae</taxon>
        <taxon>Pleosporales</taxon>
        <taxon>Pleosporineae</taxon>
        <taxon>Pleosporaceae</taxon>
        <taxon>Stemphylium</taxon>
    </lineage>
</organism>
<dbReference type="AlphaFoldDB" id="A0A364N8Q6"/>
<accession>A0A364N8Q6</accession>
<keyword evidence="1" id="KW-0812">Transmembrane</keyword>
<feature type="transmembrane region" description="Helical" evidence="1">
    <location>
        <begin position="92"/>
        <end position="112"/>
    </location>
</feature>
<feature type="transmembrane region" description="Helical" evidence="1">
    <location>
        <begin position="118"/>
        <end position="140"/>
    </location>
</feature>
<comment type="caution">
    <text evidence="2">The sequence shown here is derived from an EMBL/GenBank/DDBJ whole genome shotgun (WGS) entry which is preliminary data.</text>
</comment>
<dbReference type="STRING" id="183478.A0A364N8Q6"/>
<dbReference type="Proteomes" id="UP000249619">
    <property type="component" value="Unassembled WGS sequence"/>
</dbReference>
<keyword evidence="3" id="KW-1185">Reference proteome</keyword>
<evidence type="ECO:0000313" key="3">
    <source>
        <dbReference type="Proteomes" id="UP000249619"/>
    </source>
</evidence>
<keyword evidence="1" id="KW-1133">Transmembrane helix</keyword>
<dbReference type="EMBL" id="QGDH01000031">
    <property type="protein sequence ID" value="RAR13714.1"/>
    <property type="molecule type" value="Genomic_DNA"/>
</dbReference>
<proteinExistence type="predicted"/>
<gene>
    <name evidence="2" type="ORF">DDE83_002899</name>
</gene>
<protein>
    <submittedName>
        <fullName evidence="2">Uncharacterized protein</fullName>
    </submittedName>
</protein>
<keyword evidence="1" id="KW-0472">Membrane</keyword>
<evidence type="ECO:0000256" key="1">
    <source>
        <dbReference type="SAM" id="Phobius"/>
    </source>
</evidence>
<name>A0A364N8Q6_STELY</name>
<reference evidence="3" key="1">
    <citation type="submission" date="2018-05" db="EMBL/GenBank/DDBJ databases">
        <title>Draft genome sequence of Stemphylium lycopersici strain CIDEFI 213.</title>
        <authorList>
            <person name="Medina R."/>
            <person name="Franco M.E.E."/>
            <person name="Lucentini C.G."/>
            <person name="Saparrat M.C.N."/>
            <person name="Balatti P.A."/>
        </authorList>
    </citation>
    <scope>NUCLEOTIDE SEQUENCE [LARGE SCALE GENOMIC DNA]</scope>
    <source>
        <strain evidence="3">CIDEFI 213</strain>
    </source>
</reference>
<sequence length="248" mass="27762">MDTAEVFSALGTPARTAARILLAPRYIINGFAPLRGWTNHTYAFARYGPSYRWRVWLLFDIQDLEDLERLINEGTDEDVLHMREAKLEQFKLVALVGALLATLALQAMSLPLLTESTFVVRSSLIVSTMLSLLATFFTCIQQRELGSLRTAPALRIWLSNGVHYSNTNSTTHNTTSHLRWQSSLASLTLMEAPYELISLAVANFVAGIAAYMWSVWKEKLQQLANMSRLKPALVDGGTLRAKLASKRM</sequence>